<proteinExistence type="inferred from homology"/>
<dbReference type="Gramene" id="OGLUM03G04040.2">
    <property type="protein sequence ID" value="OGLUM03G04040.2"/>
    <property type="gene ID" value="OGLUM03G04040"/>
</dbReference>
<comment type="similarity">
    <text evidence="3">Belongs to the 3-hydroxybenzoate 6-hydroxylase family.</text>
</comment>
<dbReference type="PANTHER" id="PTHR45934:SF4">
    <property type="entry name" value="OS03G0155000 PROTEIN"/>
    <property type="match status" value="1"/>
</dbReference>
<evidence type="ECO:0000259" key="4">
    <source>
        <dbReference type="Pfam" id="PF01494"/>
    </source>
</evidence>
<dbReference type="eggNOG" id="KOG2614">
    <property type="taxonomic scope" value="Eukaryota"/>
</dbReference>
<dbReference type="GO" id="GO:0071949">
    <property type="term" value="F:FAD binding"/>
    <property type="evidence" value="ECO:0007669"/>
    <property type="project" value="InterPro"/>
</dbReference>
<keyword evidence="2" id="KW-0503">Monooxygenase</keyword>
<organism evidence="5">
    <name type="scientific">Oryza glumipatula</name>
    <dbReference type="NCBI Taxonomy" id="40148"/>
    <lineage>
        <taxon>Eukaryota</taxon>
        <taxon>Viridiplantae</taxon>
        <taxon>Streptophyta</taxon>
        <taxon>Embryophyta</taxon>
        <taxon>Tracheophyta</taxon>
        <taxon>Spermatophyta</taxon>
        <taxon>Magnoliopsida</taxon>
        <taxon>Liliopsida</taxon>
        <taxon>Poales</taxon>
        <taxon>Poaceae</taxon>
        <taxon>BOP clade</taxon>
        <taxon>Oryzoideae</taxon>
        <taxon>Oryzeae</taxon>
        <taxon>Oryzinae</taxon>
        <taxon>Oryza</taxon>
    </lineage>
</organism>
<dbReference type="Gramene" id="OGLUM03G04040.4">
    <property type="protein sequence ID" value="OGLUM03G04040.4"/>
    <property type="gene ID" value="OGLUM03G04040"/>
</dbReference>
<reference evidence="5" key="1">
    <citation type="submission" date="2015-04" db="UniProtKB">
        <authorList>
            <consortium name="EnsemblPlants"/>
        </authorList>
    </citation>
    <scope>IDENTIFICATION</scope>
</reference>
<sequence>MDQLTNISMCTSHTRIRESRHVPVCFTAGMTDGRAASLESGLLRPIQPPLDRFATKGRRIIENPELVQQQYGLRPSSLCFHLRATPTAGGGSRTMEGSGVEGIVIAGAGLAGLATALGLHRKGVRSLVLESSATLRASGFAFTTWTNAFRALDALGVGDKIREHHLLYERLLAFSASTGEPAAKLSLKMQGKSGPHEIRCVKRNFLLETLENELPEGTIRFSSKIVSIEEDGNVKLLHLSDGSTIRAKVLIGCDGVNSVVAKWLGLPKPILSGRSATRGLAEYPAGHGFGPEILQFIGQGFRSGVLPCSDTSVYWNYTWYPSPDDGDAEESVAKMRSYVLAKLRAARIPAEALDVIERSEMSDVVSSPLRFRSPLALVRGSISRGNVCVAGDAFHPTTPELGQGGCAALEDGVVLARCLSEAFLADGAEHDPGYEAVTAALEKYAEERRWRGIRLITAAYVVGFIQQSTNPVIKFLREKFLSGLLAKTMIAMADYDCGKL</sequence>
<dbReference type="Gene3D" id="3.50.50.60">
    <property type="entry name" value="FAD/NAD(P)-binding domain"/>
    <property type="match status" value="1"/>
</dbReference>
<dbReference type="GO" id="GO:0004497">
    <property type="term" value="F:monooxygenase activity"/>
    <property type="evidence" value="ECO:0007669"/>
    <property type="project" value="UniProtKB-KW"/>
</dbReference>
<keyword evidence="6" id="KW-1185">Reference proteome</keyword>
<dbReference type="Pfam" id="PF01494">
    <property type="entry name" value="FAD_binding_3"/>
    <property type="match status" value="1"/>
</dbReference>
<dbReference type="PANTHER" id="PTHR45934">
    <property type="entry name" value="FAD/NAD(P)-BINDING OXIDOREDUCTASE FAMILY PROTEIN"/>
    <property type="match status" value="1"/>
</dbReference>
<reference evidence="5" key="2">
    <citation type="submission" date="2018-05" db="EMBL/GenBank/DDBJ databases">
        <title>OgluRS3 (Oryza glumaepatula Reference Sequence Version 3).</title>
        <authorList>
            <person name="Zhang J."/>
            <person name="Kudrna D."/>
            <person name="Lee S."/>
            <person name="Talag J."/>
            <person name="Welchert J."/>
            <person name="Wing R.A."/>
        </authorList>
    </citation>
    <scope>NUCLEOTIDE SEQUENCE [LARGE SCALE GENOMIC DNA]</scope>
</reference>
<dbReference type="EnsemblPlants" id="OGLUM03G04040.4">
    <property type="protein sequence ID" value="OGLUM03G04040.4"/>
    <property type="gene ID" value="OGLUM03G04040"/>
</dbReference>
<dbReference type="InterPro" id="IPR044560">
    <property type="entry name" value="MOase"/>
</dbReference>
<name>A0A0D9Z280_9ORYZ</name>
<dbReference type="SUPFAM" id="SSF51905">
    <property type="entry name" value="FAD/NAD(P)-binding domain"/>
    <property type="match status" value="1"/>
</dbReference>
<dbReference type="HOGENOM" id="CLU_009665_10_2_1"/>
<evidence type="ECO:0000313" key="5">
    <source>
        <dbReference type="EnsemblPlants" id="OGLUM03G04040.2"/>
    </source>
</evidence>
<dbReference type="InterPro" id="IPR036188">
    <property type="entry name" value="FAD/NAD-bd_sf"/>
</dbReference>
<dbReference type="Proteomes" id="UP000026961">
    <property type="component" value="Chromosome 3"/>
</dbReference>
<evidence type="ECO:0000256" key="2">
    <source>
        <dbReference type="ARBA" id="ARBA00023033"/>
    </source>
</evidence>
<dbReference type="EnsemblPlants" id="OGLUM03G04040.3">
    <property type="protein sequence ID" value="OGLUM03G04040.3"/>
    <property type="gene ID" value="OGLUM03G04040"/>
</dbReference>
<dbReference type="PRINTS" id="PR00420">
    <property type="entry name" value="RNGMNOXGNASE"/>
</dbReference>
<dbReference type="EnsemblPlants" id="OGLUM03G04040.2">
    <property type="protein sequence ID" value="OGLUM03G04040.2"/>
    <property type="gene ID" value="OGLUM03G04040"/>
</dbReference>
<feature type="domain" description="FAD-binding" evidence="4">
    <location>
        <begin position="103"/>
        <end position="452"/>
    </location>
</feature>
<dbReference type="AlphaFoldDB" id="A0A0D9Z280"/>
<evidence type="ECO:0000256" key="3">
    <source>
        <dbReference type="ARBA" id="ARBA00024018"/>
    </source>
</evidence>
<dbReference type="Gramene" id="OGLUM03G04040.1">
    <property type="protein sequence ID" value="OGLUM03G04040.1"/>
    <property type="gene ID" value="OGLUM03G04040"/>
</dbReference>
<evidence type="ECO:0000313" key="6">
    <source>
        <dbReference type="Proteomes" id="UP000026961"/>
    </source>
</evidence>
<dbReference type="STRING" id="40148.A0A0D9Z280"/>
<evidence type="ECO:0000256" key="1">
    <source>
        <dbReference type="ARBA" id="ARBA00023002"/>
    </source>
</evidence>
<accession>A0A0D9Z280</accession>
<protein>
    <recommendedName>
        <fullName evidence="4">FAD-binding domain-containing protein</fullName>
    </recommendedName>
</protein>
<dbReference type="Gramene" id="OGLUM03G04040.3">
    <property type="protein sequence ID" value="OGLUM03G04040.3"/>
    <property type="gene ID" value="OGLUM03G04040"/>
</dbReference>
<dbReference type="InterPro" id="IPR002938">
    <property type="entry name" value="FAD-bd"/>
</dbReference>
<dbReference type="EnsemblPlants" id="OGLUM03G04040.1">
    <property type="protein sequence ID" value="OGLUM03G04040.1"/>
    <property type="gene ID" value="OGLUM03G04040"/>
</dbReference>
<keyword evidence="1" id="KW-0560">Oxidoreductase</keyword>